<organism evidence="1 2">
    <name type="scientific">Actinophytocola glycyrrhizae</name>
    <dbReference type="NCBI Taxonomy" id="2044873"/>
    <lineage>
        <taxon>Bacteria</taxon>
        <taxon>Bacillati</taxon>
        <taxon>Actinomycetota</taxon>
        <taxon>Actinomycetes</taxon>
        <taxon>Pseudonocardiales</taxon>
        <taxon>Pseudonocardiaceae</taxon>
    </lineage>
</organism>
<dbReference type="RefSeq" id="WP_378058958.1">
    <property type="nucleotide sequence ID" value="NZ_JBHSIS010000017.1"/>
</dbReference>
<keyword evidence="2" id="KW-1185">Reference proteome</keyword>
<dbReference type="Pfam" id="PF11387">
    <property type="entry name" value="DUF2795"/>
    <property type="match status" value="1"/>
</dbReference>
<protein>
    <submittedName>
        <fullName evidence="1">DUF2795 domain-containing protein</fullName>
    </submittedName>
</protein>
<comment type="caution">
    <text evidence="1">The sequence shown here is derived from an EMBL/GenBank/DDBJ whole genome shotgun (WGS) entry which is preliminary data.</text>
</comment>
<dbReference type="EMBL" id="JBHSIS010000017">
    <property type="protein sequence ID" value="MFC4856965.1"/>
    <property type="molecule type" value="Genomic_DNA"/>
</dbReference>
<accession>A0ABV9S5J9</accession>
<name>A0ABV9S5J9_9PSEU</name>
<sequence>MQATHMQAQKTVDGIEFPVGKAGLVGYAARRGADEELLADLEQLPERVYDGPNAVGAAFAAVTGR</sequence>
<dbReference type="InterPro" id="IPR021527">
    <property type="entry name" value="DUF2795"/>
</dbReference>
<reference evidence="2" key="1">
    <citation type="journal article" date="2019" name="Int. J. Syst. Evol. Microbiol.">
        <title>The Global Catalogue of Microorganisms (GCM) 10K type strain sequencing project: providing services to taxonomists for standard genome sequencing and annotation.</title>
        <authorList>
            <consortium name="The Broad Institute Genomics Platform"/>
            <consortium name="The Broad Institute Genome Sequencing Center for Infectious Disease"/>
            <person name="Wu L."/>
            <person name="Ma J."/>
        </authorList>
    </citation>
    <scope>NUCLEOTIDE SEQUENCE [LARGE SCALE GENOMIC DNA]</scope>
    <source>
        <strain evidence="2">ZS-22-S1</strain>
    </source>
</reference>
<gene>
    <name evidence="1" type="ORF">ACFPCV_26010</name>
</gene>
<evidence type="ECO:0000313" key="1">
    <source>
        <dbReference type="EMBL" id="MFC4856965.1"/>
    </source>
</evidence>
<dbReference type="Proteomes" id="UP001595859">
    <property type="component" value="Unassembled WGS sequence"/>
</dbReference>
<evidence type="ECO:0000313" key="2">
    <source>
        <dbReference type="Proteomes" id="UP001595859"/>
    </source>
</evidence>
<proteinExistence type="predicted"/>